<reference evidence="2" key="1">
    <citation type="journal article" date="2016" name="Nat. Biotechnol.">
        <title>Sequencing wild and cultivated cassava and related species reveals extensive interspecific hybridization and genetic diversity.</title>
        <authorList>
            <person name="Bredeson J.V."/>
            <person name="Lyons J.B."/>
            <person name="Prochnik S.E."/>
            <person name="Wu G.A."/>
            <person name="Ha C.M."/>
            <person name="Edsinger-Gonzales E."/>
            <person name="Grimwood J."/>
            <person name="Schmutz J."/>
            <person name="Rabbi I.Y."/>
            <person name="Egesi C."/>
            <person name="Nauluvula P."/>
            <person name="Lebot V."/>
            <person name="Ndunguru J."/>
            <person name="Mkamilo G."/>
            <person name="Bart R.S."/>
            <person name="Setter T.L."/>
            <person name="Gleadow R.M."/>
            <person name="Kulakow P."/>
            <person name="Ferguson M.E."/>
            <person name="Rounsley S."/>
            <person name="Rokhsar D.S."/>
        </authorList>
    </citation>
    <scope>NUCLEOTIDE SEQUENCE [LARGE SCALE GENOMIC DNA]</scope>
    <source>
        <strain evidence="2">cv. AM560-2</strain>
    </source>
</reference>
<protein>
    <submittedName>
        <fullName evidence="1">Uncharacterized protein</fullName>
    </submittedName>
</protein>
<dbReference type="Proteomes" id="UP000091857">
    <property type="component" value="Chromosome 15"/>
</dbReference>
<dbReference type="PANTHER" id="PTHR35510">
    <property type="entry name" value="DBH-LIKE MONOOXYGENASE"/>
    <property type="match status" value="1"/>
</dbReference>
<evidence type="ECO:0000313" key="1">
    <source>
        <dbReference type="EMBL" id="OAY30006.1"/>
    </source>
</evidence>
<keyword evidence="2" id="KW-1185">Reference proteome</keyword>
<gene>
    <name evidence="1" type="ORF">MANES_15G189400v8</name>
</gene>
<organism evidence="1 2">
    <name type="scientific">Manihot esculenta</name>
    <name type="common">Cassava</name>
    <name type="synonym">Jatropha manihot</name>
    <dbReference type="NCBI Taxonomy" id="3983"/>
    <lineage>
        <taxon>Eukaryota</taxon>
        <taxon>Viridiplantae</taxon>
        <taxon>Streptophyta</taxon>
        <taxon>Embryophyta</taxon>
        <taxon>Tracheophyta</taxon>
        <taxon>Spermatophyta</taxon>
        <taxon>Magnoliopsida</taxon>
        <taxon>eudicotyledons</taxon>
        <taxon>Gunneridae</taxon>
        <taxon>Pentapetalae</taxon>
        <taxon>rosids</taxon>
        <taxon>fabids</taxon>
        <taxon>Malpighiales</taxon>
        <taxon>Euphorbiaceae</taxon>
        <taxon>Crotonoideae</taxon>
        <taxon>Manihoteae</taxon>
        <taxon>Manihot</taxon>
    </lineage>
</organism>
<dbReference type="PANTHER" id="PTHR35510:SF1">
    <property type="entry name" value="DBH-LIKE MONOOXYGENASE"/>
    <property type="match status" value="1"/>
</dbReference>
<dbReference type="STRING" id="3983.A0A2C9UHJ2"/>
<dbReference type="AlphaFoldDB" id="A0A2C9UHJ2"/>
<evidence type="ECO:0000313" key="2">
    <source>
        <dbReference type="Proteomes" id="UP000091857"/>
    </source>
</evidence>
<accession>A0A2C9UHJ2</accession>
<comment type="caution">
    <text evidence="1">The sequence shown here is derived from an EMBL/GenBank/DDBJ whole genome shotgun (WGS) entry which is preliminary data.</text>
</comment>
<proteinExistence type="predicted"/>
<sequence length="230" mass="25443">MAGGYLQSIKMKRKELELDDVSDDFSDFSLSSPARKIRRLDAELPPIMEEEEADIHPMLGVTSGSAGQAQELSSLGSGSNQEKAIVLFKPVNTNPLLHSPSNFSVSVDSNFFSGFKNQFLRMNSSANIKPVEEEEAAKECMAVVPWVPSQLPVVQCRDVSQAEAPELMEAEQVGEATMDIEENIGESIEQEHGNELSELRGTQGLPQWQQQHCMMPLPPHNASTPITWFR</sequence>
<dbReference type="EMBL" id="CM004401">
    <property type="protein sequence ID" value="OAY30006.1"/>
    <property type="molecule type" value="Genomic_DNA"/>
</dbReference>
<dbReference type="OMA" id="VPWVPSH"/>
<dbReference type="Gramene" id="Manes.15G189400.1.v8.1">
    <property type="protein sequence ID" value="Manes.15G189400.1.v8.1.CDS"/>
    <property type="gene ID" value="Manes.15G189400.v8.1"/>
</dbReference>
<dbReference type="OrthoDB" id="1937743at2759"/>
<name>A0A2C9UHJ2_MANES</name>